<dbReference type="EMBL" id="CM042047">
    <property type="protein sequence ID" value="KAI3770398.1"/>
    <property type="molecule type" value="Genomic_DNA"/>
</dbReference>
<sequence length="76" mass="8930">MQINVTIHILNERNIERIVEENWIPLFRLLGTCNHSHSIIFRILEACCILNSSALIESPVWLDIKICCRKLHIHKL</sequence>
<evidence type="ECO:0000313" key="2">
    <source>
        <dbReference type="Proteomes" id="UP001055879"/>
    </source>
</evidence>
<name>A0ACB9FHJ2_ARCLA</name>
<gene>
    <name evidence="1" type="ORF">L6452_01529</name>
</gene>
<comment type="caution">
    <text evidence="1">The sequence shown here is derived from an EMBL/GenBank/DDBJ whole genome shotgun (WGS) entry which is preliminary data.</text>
</comment>
<proteinExistence type="predicted"/>
<evidence type="ECO:0000313" key="1">
    <source>
        <dbReference type="EMBL" id="KAI3770398.1"/>
    </source>
</evidence>
<reference evidence="1 2" key="2">
    <citation type="journal article" date="2022" name="Mol. Ecol. Resour.">
        <title>The genomes of chicory, endive, great burdock and yacon provide insights into Asteraceae paleo-polyploidization history and plant inulin production.</title>
        <authorList>
            <person name="Fan W."/>
            <person name="Wang S."/>
            <person name="Wang H."/>
            <person name="Wang A."/>
            <person name="Jiang F."/>
            <person name="Liu H."/>
            <person name="Zhao H."/>
            <person name="Xu D."/>
            <person name="Zhang Y."/>
        </authorList>
    </citation>
    <scope>NUCLEOTIDE SEQUENCE [LARGE SCALE GENOMIC DNA]</scope>
    <source>
        <strain evidence="2">cv. Niubang</strain>
    </source>
</reference>
<reference evidence="2" key="1">
    <citation type="journal article" date="2022" name="Mol. Ecol. Resour.">
        <title>The genomes of chicory, endive, great burdock and yacon provide insights into Asteraceae palaeo-polyploidization history and plant inulin production.</title>
        <authorList>
            <person name="Fan W."/>
            <person name="Wang S."/>
            <person name="Wang H."/>
            <person name="Wang A."/>
            <person name="Jiang F."/>
            <person name="Liu H."/>
            <person name="Zhao H."/>
            <person name="Xu D."/>
            <person name="Zhang Y."/>
        </authorList>
    </citation>
    <scope>NUCLEOTIDE SEQUENCE [LARGE SCALE GENOMIC DNA]</scope>
    <source>
        <strain evidence="2">cv. Niubang</strain>
    </source>
</reference>
<keyword evidence="2" id="KW-1185">Reference proteome</keyword>
<dbReference type="Proteomes" id="UP001055879">
    <property type="component" value="Linkage Group LG01"/>
</dbReference>
<accession>A0ACB9FHJ2</accession>
<organism evidence="1 2">
    <name type="scientific">Arctium lappa</name>
    <name type="common">Greater burdock</name>
    <name type="synonym">Lappa major</name>
    <dbReference type="NCBI Taxonomy" id="4217"/>
    <lineage>
        <taxon>Eukaryota</taxon>
        <taxon>Viridiplantae</taxon>
        <taxon>Streptophyta</taxon>
        <taxon>Embryophyta</taxon>
        <taxon>Tracheophyta</taxon>
        <taxon>Spermatophyta</taxon>
        <taxon>Magnoliopsida</taxon>
        <taxon>eudicotyledons</taxon>
        <taxon>Gunneridae</taxon>
        <taxon>Pentapetalae</taxon>
        <taxon>asterids</taxon>
        <taxon>campanulids</taxon>
        <taxon>Asterales</taxon>
        <taxon>Asteraceae</taxon>
        <taxon>Carduoideae</taxon>
        <taxon>Cardueae</taxon>
        <taxon>Arctiinae</taxon>
        <taxon>Arctium</taxon>
    </lineage>
</organism>
<protein>
    <submittedName>
        <fullName evidence="1">Uncharacterized protein</fullName>
    </submittedName>
</protein>